<accession>I4C4B6</accession>
<dbReference type="KEGG" id="dti:Desti_1696"/>
<dbReference type="Gene3D" id="3.30.70.1290">
    <property type="entry name" value="Transposase IS200-like"/>
    <property type="match status" value="1"/>
</dbReference>
<dbReference type="RefSeq" id="WP_014809555.1">
    <property type="nucleotide sequence ID" value="NC_018025.1"/>
</dbReference>
<dbReference type="SMART" id="SM01321">
    <property type="entry name" value="Y1_Tnp"/>
    <property type="match status" value="1"/>
</dbReference>
<evidence type="ECO:0000313" key="3">
    <source>
        <dbReference type="EMBL" id="AFM24407.1"/>
    </source>
</evidence>
<dbReference type="SUPFAM" id="SSF143422">
    <property type="entry name" value="Transposase IS200-like"/>
    <property type="match status" value="1"/>
</dbReference>
<dbReference type="EMBL" id="CP003360">
    <property type="protein sequence ID" value="AFM24407.1"/>
    <property type="molecule type" value="Genomic_DNA"/>
</dbReference>
<dbReference type="STRING" id="706587.Desti_1696"/>
<sequence>MDRNIQGTPGATDTLQCWYRIASKLLRNTIESKFSYIETDAYVIMPNHFHGIIVIVGADRRVCPILGAHEGAHLPKIIQWFKTMTTNEYIRHAKKNRLSEAKLWQRNYYEHVIRNEKALHAIRTYIEANPGQWPKDPENPNYRQNAEVR</sequence>
<proteinExistence type="predicted"/>
<dbReference type="PATRIC" id="fig|706587.4.peg.1938"/>
<dbReference type="InterPro" id="IPR002686">
    <property type="entry name" value="Transposase_17"/>
</dbReference>
<dbReference type="OrthoDB" id="9800147at2"/>
<evidence type="ECO:0000256" key="1">
    <source>
        <dbReference type="SAM" id="MobiDB-lite"/>
    </source>
</evidence>
<reference evidence="4" key="1">
    <citation type="submission" date="2012-06" db="EMBL/GenBank/DDBJ databases">
        <title>Complete sequence of chromosome of Desulfomonile tiedjei DSM 6799.</title>
        <authorList>
            <person name="Lucas S."/>
            <person name="Copeland A."/>
            <person name="Lapidus A."/>
            <person name="Glavina del Rio T."/>
            <person name="Dalin E."/>
            <person name="Tice H."/>
            <person name="Bruce D."/>
            <person name="Goodwin L."/>
            <person name="Pitluck S."/>
            <person name="Peters L."/>
            <person name="Ovchinnikova G."/>
            <person name="Zeytun A."/>
            <person name="Lu M."/>
            <person name="Kyrpides N."/>
            <person name="Mavromatis K."/>
            <person name="Ivanova N."/>
            <person name="Brettin T."/>
            <person name="Detter J.C."/>
            <person name="Han C."/>
            <person name="Larimer F."/>
            <person name="Land M."/>
            <person name="Hauser L."/>
            <person name="Markowitz V."/>
            <person name="Cheng J.-F."/>
            <person name="Hugenholtz P."/>
            <person name="Woyke T."/>
            <person name="Wu D."/>
            <person name="Spring S."/>
            <person name="Schroeder M."/>
            <person name="Brambilla E."/>
            <person name="Klenk H.-P."/>
            <person name="Eisen J.A."/>
        </authorList>
    </citation>
    <scope>NUCLEOTIDE SEQUENCE [LARGE SCALE GENOMIC DNA]</scope>
    <source>
        <strain evidence="4">ATCC 49306 / DSM 6799 / DCB-1</strain>
    </source>
</reference>
<feature type="domain" description="Transposase IS200-like" evidence="2">
    <location>
        <begin position="11"/>
        <end position="129"/>
    </location>
</feature>
<name>I4C4B6_DESTA</name>
<dbReference type="Pfam" id="PF01797">
    <property type="entry name" value="Y1_Tnp"/>
    <property type="match status" value="1"/>
</dbReference>
<dbReference type="GO" id="GO:0043565">
    <property type="term" value="F:sequence-specific DNA binding"/>
    <property type="evidence" value="ECO:0007669"/>
    <property type="project" value="TreeGrafter"/>
</dbReference>
<dbReference type="GO" id="GO:0006313">
    <property type="term" value="P:DNA transposition"/>
    <property type="evidence" value="ECO:0007669"/>
    <property type="project" value="InterPro"/>
</dbReference>
<dbReference type="eggNOG" id="COG1943">
    <property type="taxonomic scope" value="Bacteria"/>
</dbReference>
<dbReference type="PANTHER" id="PTHR36966:SF1">
    <property type="entry name" value="REP-ASSOCIATED TYROSINE TRANSPOSASE"/>
    <property type="match status" value="1"/>
</dbReference>
<organism evidence="3 4">
    <name type="scientific">Desulfomonile tiedjei (strain ATCC 49306 / DSM 6799 / DCB-1)</name>
    <dbReference type="NCBI Taxonomy" id="706587"/>
    <lineage>
        <taxon>Bacteria</taxon>
        <taxon>Pseudomonadati</taxon>
        <taxon>Thermodesulfobacteriota</taxon>
        <taxon>Desulfomonilia</taxon>
        <taxon>Desulfomonilales</taxon>
        <taxon>Desulfomonilaceae</taxon>
        <taxon>Desulfomonile</taxon>
    </lineage>
</organism>
<feature type="region of interest" description="Disordered" evidence="1">
    <location>
        <begin position="130"/>
        <end position="149"/>
    </location>
</feature>
<dbReference type="Proteomes" id="UP000006055">
    <property type="component" value="Chromosome"/>
</dbReference>
<dbReference type="GO" id="GO:0004803">
    <property type="term" value="F:transposase activity"/>
    <property type="evidence" value="ECO:0007669"/>
    <property type="project" value="InterPro"/>
</dbReference>
<dbReference type="AlphaFoldDB" id="I4C4B6"/>
<gene>
    <name evidence="3" type="ordered locus">Desti_1696</name>
</gene>
<evidence type="ECO:0000313" key="4">
    <source>
        <dbReference type="Proteomes" id="UP000006055"/>
    </source>
</evidence>
<dbReference type="InterPro" id="IPR052715">
    <property type="entry name" value="RAYT_transposase"/>
</dbReference>
<evidence type="ECO:0000259" key="2">
    <source>
        <dbReference type="SMART" id="SM01321"/>
    </source>
</evidence>
<dbReference type="HOGENOM" id="CLU_101329_3_0_7"/>
<dbReference type="InterPro" id="IPR036515">
    <property type="entry name" value="Transposase_17_sf"/>
</dbReference>
<protein>
    <submittedName>
        <fullName evidence="3">Transposase</fullName>
    </submittedName>
</protein>
<dbReference type="PANTHER" id="PTHR36966">
    <property type="entry name" value="REP-ASSOCIATED TYROSINE TRANSPOSASE"/>
    <property type="match status" value="1"/>
</dbReference>
<keyword evidence="4" id="KW-1185">Reference proteome</keyword>